<evidence type="ECO:0000256" key="11">
    <source>
        <dbReference type="RuleBase" id="RU004253"/>
    </source>
</evidence>
<dbReference type="SUPFAM" id="SSF51391">
    <property type="entry name" value="Thiamin phosphate synthase"/>
    <property type="match status" value="1"/>
</dbReference>
<evidence type="ECO:0000259" key="13">
    <source>
        <dbReference type="Pfam" id="PF02581"/>
    </source>
</evidence>
<dbReference type="Gene3D" id="3.20.20.70">
    <property type="entry name" value="Aldolase class I"/>
    <property type="match status" value="1"/>
</dbReference>
<comment type="function">
    <text evidence="9">Condenses 4-methyl-5-(beta-hydroxyethyl)thiazole monophosphate (THZ-P) and 2-methyl-4-amino-5-hydroxymethyl pyrimidine pyrophosphate (HMP-PP) to form thiamine monophosphate (TMP).</text>
</comment>
<dbReference type="PANTHER" id="PTHR20857:SF15">
    <property type="entry name" value="THIAMINE-PHOSPHATE SYNTHASE"/>
    <property type="match status" value="1"/>
</dbReference>
<dbReference type="InterPro" id="IPR022998">
    <property type="entry name" value="ThiamineP_synth_TenI"/>
</dbReference>
<evidence type="ECO:0000256" key="10">
    <source>
        <dbReference type="RuleBase" id="RU003826"/>
    </source>
</evidence>
<sequence length="250" mass="25982">MTEPQRRDRNAEALGQQEPEELAAGTGSNLRPPEPWTGPLGRLYLVATPRPDQPEAEFLARVAAALDGGVEVLQLRCKDWEARPYMALGARLADQAQARGVPLFINDRVDVAVACGADGVHLGQGDLPPAWAHGLAPGLLVGLSTHTAAQAGRALTQAPAYIAAGPVYATPTKPGRAAAGLAYLRQVAALRPQVPWYAIGGIDACTLPGVLTAGARRVAVVRAVLDAPDPAQAAADLRAALRRPAVTPCG</sequence>
<evidence type="ECO:0000313" key="14">
    <source>
        <dbReference type="EMBL" id="MVN86442.1"/>
    </source>
</evidence>
<dbReference type="GO" id="GO:0009228">
    <property type="term" value="P:thiamine biosynthetic process"/>
    <property type="evidence" value="ECO:0007669"/>
    <property type="project" value="UniProtKB-KW"/>
</dbReference>
<feature type="binding site" evidence="9">
    <location>
        <begin position="74"/>
        <end position="78"/>
    </location>
    <ligand>
        <name>4-amino-2-methyl-5-(diphosphooxymethyl)pyrimidine</name>
        <dbReference type="ChEBI" id="CHEBI:57841"/>
    </ligand>
</feature>
<evidence type="ECO:0000256" key="2">
    <source>
        <dbReference type="ARBA" id="ARBA00022679"/>
    </source>
</evidence>
<feature type="binding site" evidence="9">
    <location>
        <position position="126"/>
    </location>
    <ligand>
        <name>Mg(2+)</name>
        <dbReference type="ChEBI" id="CHEBI:18420"/>
    </ligand>
</feature>
<comment type="caution">
    <text evidence="9">Lacks conserved residue(s) required for the propagation of feature annotation.</text>
</comment>
<feature type="binding site" evidence="9">
    <location>
        <position position="107"/>
    </location>
    <ligand>
        <name>Mg(2+)</name>
        <dbReference type="ChEBI" id="CHEBI:18420"/>
    </ligand>
</feature>
<dbReference type="PANTHER" id="PTHR20857">
    <property type="entry name" value="THIAMINE-PHOSPHATE PYROPHOSPHORYLASE"/>
    <property type="match status" value="1"/>
</dbReference>
<comment type="catalytic activity">
    <reaction evidence="6 9 10">
        <text>4-methyl-5-(2-phosphooxyethyl)-thiazole + 4-amino-2-methyl-5-(diphosphooxymethyl)pyrimidine + H(+) = thiamine phosphate + diphosphate</text>
        <dbReference type="Rhea" id="RHEA:22328"/>
        <dbReference type="ChEBI" id="CHEBI:15378"/>
        <dbReference type="ChEBI" id="CHEBI:33019"/>
        <dbReference type="ChEBI" id="CHEBI:37575"/>
        <dbReference type="ChEBI" id="CHEBI:57841"/>
        <dbReference type="ChEBI" id="CHEBI:58296"/>
        <dbReference type="EC" id="2.5.1.3"/>
    </reaction>
</comment>
<comment type="similarity">
    <text evidence="9 10">Belongs to the thiamine-phosphate synthase family.</text>
</comment>
<dbReference type="InterPro" id="IPR036206">
    <property type="entry name" value="ThiamineP_synth_sf"/>
</dbReference>
<evidence type="ECO:0000256" key="12">
    <source>
        <dbReference type="SAM" id="MobiDB-lite"/>
    </source>
</evidence>
<evidence type="ECO:0000256" key="9">
    <source>
        <dbReference type="HAMAP-Rule" id="MF_00097"/>
    </source>
</evidence>
<feature type="domain" description="Thiamine phosphate synthase/TenI" evidence="13">
    <location>
        <begin position="43"/>
        <end position="224"/>
    </location>
</feature>
<comment type="catalytic activity">
    <reaction evidence="7 9 10">
        <text>2-(2-carboxy-4-methylthiazol-5-yl)ethyl phosphate + 4-amino-2-methyl-5-(diphosphooxymethyl)pyrimidine + 2 H(+) = thiamine phosphate + CO2 + diphosphate</text>
        <dbReference type="Rhea" id="RHEA:47848"/>
        <dbReference type="ChEBI" id="CHEBI:15378"/>
        <dbReference type="ChEBI" id="CHEBI:16526"/>
        <dbReference type="ChEBI" id="CHEBI:33019"/>
        <dbReference type="ChEBI" id="CHEBI:37575"/>
        <dbReference type="ChEBI" id="CHEBI:57841"/>
        <dbReference type="ChEBI" id="CHEBI:62890"/>
        <dbReference type="EC" id="2.5.1.3"/>
    </reaction>
</comment>
<reference evidence="14 15" key="1">
    <citation type="submission" date="2019-12" db="EMBL/GenBank/DDBJ databases">
        <title>Deinococcus sp. HMF7620 Genome sequencing and assembly.</title>
        <authorList>
            <person name="Kang H."/>
            <person name="Kim H."/>
            <person name="Joh K."/>
        </authorList>
    </citation>
    <scope>NUCLEOTIDE SEQUENCE [LARGE SCALE GENOMIC DNA]</scope>
    <source>
        <strain evidence="14 15">HMF7620</strain>
    </source>
</reference>
<keyword evidence="3 9" id="KW-0479">Metal-binding</keyword>
<dbReference type="GO" id="GO:0009229">
    <property type="term" value="P:thiamine diphosphate biosynthetic process"/>
    <property type="evidence" value="ECO:0007669"/>
    <property type="project" value="UniProtKB-UniRule"/>
</dbReference>
<evidence type="ECO:0000256" key="4">
    <source>
        <dbReference type="ARBA" id="ARBA00022842"/>
    </source>
</evidence>
<dbReference type="NCBIfam" id="TIGR00693">
    <property type="entry name" value="thiE"/>
    <property type="match status" value="1"/>
</dbReference>
<protein>
    <recommendedName>
        <fullName evidence="9">Thiamine-phosphate synthase</fullName>
        <shortName evidence="9">TP synthase</shortName>
        <shortName evidence="9">TPS</shortName>
        <ecNumber evidence="9">2.5.1.3</ecNumber>
    </recommendedName>
    <alternativeName>
        <fullName evidence="9">Thiamine-phosphate pyrophosphorylase</fullName>
        <shortName evidence="9">TMP pyrophosphorylase</shortName>
        <shortName evidence="9">TMP-PPase</shortName>
    </alternativeName>
</protein>
<dbReference type="CDD" id="cd00564">
    <property type="entry name" value="TMP_TenI"/>
    <property type="match status" value="1"/>
</dbReference>
<accession>A0A7C9M104</accession>
<dbReference type="AlphaFoldDB" id="A0A7C9M104"/>
<keyword evidence="2 9" id="KW-0808">Transferase</keyword>
<keyword evidence="4 9" id="KW-0460">Magnesium</keyword>
<dbReference type="GO" id="GO:0000287">
    <property type="term" value="F:magnesium ion binding"/>
    <property type="evidence" value="ECO:0007669"/>
    <property type="project" value="UniProtKB-UniRule"/>
</dbReference>
<feature type="compositionally biased region" description="Basic and acidic residues" evidence="12">
    <location>
        <begin position="1"/>
        <end position="11"/>
    </location>
</feature>
<feature type="binding site" evidence="9">
    <location>
        <position position="201"/>
    </location>
    <ligand>
        <name>2-[(2R,5Z)-2-carboxy-4-methylthiazol-5(2H)-ylidene]ethyl phosphate</name>
        <dbReference type="ChEBI" id="CHEBI:62899"/>
    </ligand>
</feature>
<dbReference type="GO" id="GO:0005737">
    <property type="term" value="C:cytoplasm"/>
    <property type="evidence" value="ECO:0007669"/>
    <property type="project" value="TreeGrafter"/>
</dbReference>
<evidence type="ECO:0000256" key="1">
    <source>
        <dbReference type="ARBA" id="ARBA00005165"/>
    </source>
</evidence>
<feature type="binding site" evidence="9">
    <location>
        <position position="106"/>
    </location>
    <ligand>
        <name>4-amino-2-methyl-5-(diphosphooxymethyl)pyrimidine</name>
        <dbReference type="ChEBI" id="CHEBI:57841"/>
    </ligand>
</feature>
<comment type="cofactor">
    <cofactor evidence="9">
        <name>Mg(2+)</name>
        <dbReference type="ChEBI" id="CHEBI:18420"/>
    </cofactor>
    <text evidence="9">Binds 1 Mg(2+) ion per subunit.</text>
</comment>
<organism evidence="14 15">
    <name type="scientific">Deinococcus arboris</name>
    <dbReference type="NCBI Taxonomy" id="2682977"/>
    <lineage>
        <taxon>Bacteria</taxon>
        <taxon>Thermotogati</taxon>
        <taxon>Deinococcota</taxon>
        <taxon>Deinococci</taxon>
        <taxon>Deinococcales</taxon>
        <taxon>Deinococcaceae</taxon>
        <taxon>Deinococcus</taxon>
    </lineage>
</organism>
<evidence type="ECO:0000313" key="15">
    <source>
        <dbReference type="Proteomes" id="UP000483286"/>
    </source>
</evidence>
<feature type="binding site" evidence="9">
    <location>
        <position position="173"/>
    </location>
    <ligand>
        <name>4-amino-2-methyl-5-(diphosphooxymethyl)pyrimidine</name>
        <dbReference type="ChEBI" id="CHEBI:57841"/>
    </ligand>
</feature>
<dbReference type="GO" id="GO:0004789">
    <property type="term" value="F:thiamine-phosphate diphosphorylase activity"/>
    <property type="evidence" value="ECO:0007669"/>
    <property type="project" value="UniProtKB-UniRule"/>
</dbReference>
<dbReference type="HAMAP" id="MF_00097">
    <property type="entry name" value="TMP_synthase"/>
    <property type="match status" value="1"/>
</dbReference>
<dbReference type="EMBL" id="WQLB01000006">
    <property type="protein sequence ID" value="MVN86442.1"/>
    <property type="molecule type" value="Genomic_DNA"/>
</dbReference>
<evidence type="ECO:0000256" key="5">
    <source>
        <dbReference type="ARBA" id="ARBA00022977"/>
    </source>
</evidence>
<comment type="caution">
    <text evidence="14">The sequence shown here is derived from an EMBL/GenBank/DDBJ whole genome shotgun (WGS) entry which is preliminary data.</text>
</comment>
<proteinExistence type="inferred from homology"/>
<evidence type="ECO:0000256" key="3">
    <source>
        <dbReference type="ARBA" id="ARBA00022723"/>
    </source>
</evidence>
<dbReference type="EC" id="2.5.1.3" evidence="9"/>
<evidence type="ECO:0000256" key="6">
    <source>
        <dbReference type="ARBA" id="ARBA00047334"/>
    </source>
</evidence>
<comment type="pathway">
    <text evidence="1 9 11">Cofactor biosynthesis; thiamine diphosphate biosynthesis; thiamine phosphate from 4-amino-2-methyl-5-diphosphomethylpyrimidine and 4-methyl-5-(2-phosphoethyl)-thiazole: step 1/1.</text>
</comment>
<dbReference type="RefSeq" id="WP_157458495.1">
    <property type="nucleotide sequence ID" value="NZ_WQLB01000006.1"/>
</dbReference>
<evidence type="ECO:0000256" key="8">
    <source>
        <dbReference type="ARBA" id="ARBA00047883"/>
    </source>
</evidence>
<dbReference type="InterPro" id="IPR034291">
    <property type="entry name" value="TMP_synthase"/>
</dbReference>
<comment type="catalytic activity">
    <reaction evidence="8 9 10">
        <text>2-[(2R,5Z)-2-carboxy-4-methylthiazol-5(2H)-ylidene]ethyl phosphate + 4-amino-2-methyl-5-(diphosphooxymethyl)pyrimidine + 2 H(+) = thiamine phosphate + CO2 + diphosphate</text>
        <dbReference type="Rhea" id="RHEA:47844"/>
        <dbReference type="ChEBI" id="CHEBI:15378"/>
        <dbReference type="ChEBI" id="CHEBI:16526"/>
        <dbReference type="ChEBI" id="CHEBI:33019"/>
        <dbReference type="ChEBI" id="CHEBI:37575"/>
        <dbReference type="ChEBI" id="CHEBI:57841"/>
        <dbReference type="ChEBI" id="CHEBI:62899"/>
        <dbReference type="EC" id="2.5.1.3"/>
    </reaction>
</comment>
<dbReference type="InterPro" id="IPR013785">
    <property type="entry name" value="Aldolase_TIM"/>
</dbReference>
<dbReference type="Proteomes" id="UP000483286">
    <property type="component" value="Unassembled WGS sequence"/>
</dbReference>
<dbReference type="Pfam" id="PF02581">
    <property type="entry name" value="TMP-TENI"/>
    <property type="match status" value="1"/>
</dbReference>
<gene>
    <name evidence="9 14" type="primary">thiE</name>
    <name evidence="14" type="ORF">GO986_06655</name>
</gene>
<dbReference type="UniPathway" id="UPA00060">
    <property type="reaction ID" value="UER00141"/>
</dbReference>
<name>A0A7C9M104_9DEIO</name>
<keyword evidence="15" id="KW-1185">Reference proteome</keyword>
<feature type="binding site" evidence="9">
    <location>
        <begin position="170"/>
        <end position="172"/>
    </location>
    <ligand>
        <name>2-[(2R,5Z)-2-carboxy-4-methylthiazol-5(2H)-ylidene]ethyl phosphate</name>
        <dbReference type="ChEBI" id="CHEBI:62899"/>
    </ligand>
</feature>
<feature type="binding site" evidence="9">
    <location>
        <position position="144"/>
    </location>
    <ligand>
        <name>4-amino-2-methyl-5-(diphosphooxymethyl)pyrimidine</name>
        <dbReference type="ChEBI" id="CHEBI:57841"/>
    </ligand>
</feature>
<evidence type="ECO:0000256" key="7">
    <source>
        <dbReference type="ARBA" id="ARBA00047851"/>
    </source>
</evidence>
<feature type="region of interest" description="Disordered" evidence="12">
    <location>
        <begin position="1"/>
        <end position="36"/>
    </location>
</feature>
<keyword evidence="5 9" id="KW-0784">Thiamine biosynthesis</keyword>